<keyword evidence="4" id="KW-1185">Reference proteome</keyword>
<feature type="compositionally biased region" description="Acidic residues" evidence="1">
    <location>
        <begin position="356"/>
        <end position="383"/>
    </location>
</feature>
<protein>
    <recommendedName>
        <fullName evidence="2">Myb-like domain-containing protein</fullName>
    </recommendedName>
</protein>
<gene>
    <name evidence="3" type="ORF">Dsin_009913</name>
</gene>
<evidence type="ECO:0000259" key="2">
    <source>
        <dbReference type="PROSITE" id="PS50090"/>
    </source>
</evidence>
<dbReference type="CDD" id="cd00167">
    <property type="entry name" value="SANT"/>
    <property type="match status" value="1"/>
</dbReference>
<dbReference type="SMART" id="SM00717">
    <property type="entry name" value="SANT"/>
    <property type="match status" value="1"/>
</dbReference>
<dbReference type="PROSITE" id="PS50090">
    <property type="entry name" value="MYB_LIKE"/>
    <property type="match status" value="1"/>
</dbReference>
<sequence length="525" mass="58469">MGFKRPFDDEEFADLPYKHSRQFDFSNKLTQFSEFGSCNNGPKKPNVSVEDGVCFHKNQLSEASENDTSVEKDFETSAPLSWFTNSSSEEDSGSRRIAYASLSLDQFEFDFPRRTFVPYGESYSSHLNCSPRKQVPLGPNHQASIPSWGGCMNNNILDCESTMSANNSPNYLRSYCSADIETEEKLMGTCIIPMPDRNLYVLKSDNAGEGTMNCDCLDEGSVRCVRQHVMEAREKLLKSLGHEKFVKLGFCDMGEEVSGKWSEAEEQVFHEVVYSNPVSSGRNFWKQLSAVFPSRTRKEIVNYYFNVFMLRRRAAQNRSHMLDIDSDDDEWHGSHGCSSEVGVIREYEDSATESQLDQEDQADCEEDSSDEDDDDGDDSDGDVGDCSGDAIGEDSEIDQIYQACNAKSFDVGGSASKIPGRADDGFDVQDDSCTSFEFQPDMVDSCGPVDAGSGLKSDLSKSLHGKLDDGCNDLVGHAYLMDSCDAKVWDARYPSPTKGVDFLPTCNIIDEIFGQGTWDTKTRND</sequence>
<evidence type="ECO:0000256" key="1">
    <source>
        <dbReference type="SAM" id="MobiDB-lite"/>
    </source>
</evidence>
<dbReference type="InterPro" id="IPR009057">
    <property type="entry name" value="Homeodomain-like_sf"/>
</dbReference>
<dbReference type="InterPro" id="IPR001005">
    <property type="entry name" value="SANT/Myb"/>
</dbReference>
<reference evidence="3" key="1">
    <citation type="journal article" date="2023" name="Plant J.">
        <title>Genome sequences and population genomics provide insights into the demographic history, inbreeding, and mutation load of two 'living fossil' tree species of Dipteronia.</title>
        <authorList>
            <person name="Feng Y."/>
            <person name="Comes H.P."/>
            <person name="Chen J."/>
            <person name="Zhu S."/>
            <person name="Lu R."/>
            <person name="Zhang X."/>
            <person name="Li P."/>
            <person name="Qiu J."/>
            <person name="Olsen K.M."/>
            <person name="Qiu Y."/>
        </authorList>
    </citation>
    <scope>NUCLEOTIDE SEQUENCE</scope>
    <source>
        <strain evidence="3">NBL</strain>
    </source>
</reference>
<dbReference type="Proteomes" id="UP001281410">
    <property type="component" value="Unassembled WGS sequence"/>
</dbReference>
<dbReference type="SUPFAM" id="SSF46689">
    <property type="entry name" value="Homeodomain-like"/>
    <property type="match status" value="1"/>
</dbReference>
<comment type="caution">
    <text evidence="3">The sequence shown here is derived from an EMBL/GenBank/DDBJ whole genome shotgun (WGS) entry which is preliminary data.</text>
</comment>
<dbReference type="PANTHER" id="PTHR46872:SF5">
    <property type="entry name" value="MYB-LIKE DOMAIN-CONTAINING PROTEIN"/>
    <property type="match status" value="1"/>
</dbReference>
<dbReference type="Gene3D" id="1.10.10.60">
    <property type="entry name" value="Homeodomain-like"/>
    <property type="match status" value="1"/>
</dbReference>
<dbReference type="AlphaFoldDB" id="A0AAE0ARU4"/>
<name>A0AAE0ARU4_9ROSI</name>
<dbReference type="EMBL" id="JANJYJ010000003">
    <property type="protein sequence ID" value="KAK3222888.1"/>
    <property type="molecule type" value="Genomic_DNA"/>
</dbReference>
<evidence type="ECO:0000313" key="3">
    <source>
        <dbReference type="EMBL" id="KAK3222888.1"/>
    </source>
</evidence>
<feature type="region of interest" description="Disordered" evidence="1">
    <location>
        <begin position="350"/>
        <end position="391"/>
    </location>
</feature>
<accession>A0AAE0ARU4</accession>
<feature type="domain" description="Myb-like" evidence="2">
    <location>
        <begin position="259"/>
        <end position="308"/>
    </location>
</feature>
<proteinExistence type="predicted"/>
<organism evidence="3 4">
    <name type="scientific">Dipteronia sinensis</name>
    <dbReference type="NCBI Taxonomy" id="43782"/>
    <lineage>
        <taxon>Eukaryota</taxon>
        <taxon>Viridiplantae</taxon>
        <taxon>Streptophyta</taxon>
        <taxon>Embryophyta</taxon>
        <taxon>Tracheophyta</taxon>
        <taxon>Spermatophyta</taxon>
        <taxon>Magnoliopsida</taxon>
        <taxon>eudicotyledons</taxon>
        <taxon>Gunneridae</taxon>
        <taxon>Pentapetalae</taxon>
        <taxon>rosids</taxon>
        <taxon>malvids</taxon>
        <taxon>Sapindales</taxon>
        <taxon>Sapindaceae</taxon>
        <taxon>Hippocastanoideae</taxon>
        <taxon>Acereae</taxon>
        <taxon>Dipteronia</taxon>
    </lineage>
</organism>
<evidence type="ECO:0000313" key="4">
    <source>
        <dbReference type="Proteomes" id="UP001281410"/>
    </source>
</evidence>
<dbReference type="PANTHER" id="PTHR46872">
    <property type="entry name" value="DNA BINDING PROTEIN"/>
    <property type="match status" value="1"/>
</dbReference>